<organism evidence="1 2">
    <name type="scientific">Novacetimonas cocois</name>
    <dbReference type="NCBI Taxonomy" id="1747507"/>
    <lineage>
        <taxon>Bacteria</taxon>
        <taxon>Pseudomonadati</taxon>
        <taxon>Pseudomonadota</taxon>
        <taxon>Alphaproteobacteria</taxon>
        <taxon>Acetobacterales</taxon>
        <taxon>Acetobacteraceae</taxon>
        <taxon>Novacetimonas</taxon>
    </lineage>
</organism>
<dbReference type="Proteomes" id="UP000252680">
    <property type="component" value="Unassembled WGS sequence"/>
</dbReference>
<name>A0A365YXE3_9PROT</name>
<reference evidence="1 2" key="1">
    <citation type="submission" date="2018-05" db="EMBL/GenBank/DDBJ databases">
        <title>Komagataeibacter cocois sp. nov., for a novel cellulose- producing strain isolated from coconut milk.</title>
        <authorList>
            <person name="Liu L."/>
            <person name="Wang Y."/>
            <person name="Liu S."/>
            <person name="Bi J."/>
            <person name="Chen H."/>
            <person name="Deng J."/>
            <person name="Zhang C."/>
            <person name="Hu Q."/>
            <person name="Li C."/>
        </authorList>
    </citation>
    <scope>NUCLEOTIDE SEQUENCE [LARGE SCALE GENOMIC DNA]</scope>
    <source>
        <strain evidence="1 2">WE7</strain>
    </source>
</reference>
<evidence type="ECO:0000313" key="1">
    <source>
        <dbReference type="EMBL" id="RBM07933.1"/>
    </source>
</evidence>
<comment type="caution">
    <text evidence="1">The sequence shown here is derived from an EMBL/GenBank/DDBJ whole genome shotgun (WGS) entry which is preliminary data.</text>
</comment>
<dbReference type="EMBL" id="QEXL01000006">
    <property type="protein sequence ID" value="RBM07933.1"/>
    <property type="molecule type" value="Genomic_DNA"/>
</dbReference>
<proteinExistence type="predicted"/>
<dbReference type="AlphaFoldDB" id="A0A365YXE3"/>
<sequence>MKIRMISGNWRHGSDKRTMRIGMPHGSYVHRPGATPIFHLTRRRRMVDFTAYHDRPNNL</sequence>
<gene>
    <name evidence="1" type="ORF">NJLHNGOC_05545</name>
</gene>
<evidence type="ECO:0000313" key="2">
    <source>
        <dbReference type="Proteomes" id="UP000252680"/>
    </source>
</evidence>
<keyword evidence="2" id="KW-1185">Reference proteome</keyword>
<protein>
    <submittedName>
        <fullName evidence="1">Uncharacterized protein</fullName>
    </submittedName>
</protein>
<accession>A0A365YXE3</accession>